<dbReference type="PROSITE" id="PS51257">
    <property type="entry name" value="PROKAR_LIPOPROTEIN"/>
    <property type="match status" value="1"/>
</dbReference>
<dbReference type="Gene3D" id="3.40.190.10">
    <property type="entry name" value="Periplasmic binding protein-like II"/>
    <property type="match status" value="2"/>
</dbReference>
<reference evidence="3 4" key="1">
    <citation type="submission" date="2022-02" db="EMBL/GenBank/DDBJ databases">
        <title>Paenibacillus sp. MBLB1776 Whole Genome Shotgun Sequencing.</title>
        <authorList>
            <person name="Hwang C.Y."/>
            <person name="Cho E.-S."/>
            <person name="Seo M.-J."/>
        </authorList>
    </citation>
    <scope>NUCLEOTIDE SEQUENCE [LARGE SCALE GENOMIC DNA]</scope>
    <source>
        <strain evidence="3 4">MBLB1776</strain>
    </source>
</reference>
<sequence length="537" mass="60730">MLDTKWKPKGKSLTVLTTSVMAVSLLLSACVKSKDPESQDAGSDPQVDPSNPYKKHLEITWMGHNAIGKIYGETPMQKLIEEKFNVTIKPVPIDIFNQEQVNLYFADGKTADFIRLNGTLAGMSAIMDQGVFKEIPEETLRKYMPNWMKALEGMVDPKIVKSSMYYDGKLYSVPFFNYAQLQPWVMAIRKDWLDNVGISKMPETMEEYHEVLKRFTYNDPDKNGKNDTYGGHGLQLYLKGAFGIGAPDVNYYADKSGKVSATATTDNYKAYLKVLQSWYKEGLIDPESITDQRPQQRVKWSTGKIGVLADHPWWYASNTVGNLTKMLTDNNPNAKVEFFKPFAGPDGQKATGNIPFPGMQFGFGFGKDTSDEKIQRIMAIKDYFAADDEFWTRVFYGEEGKGYTRTPEGIIQVTPEYQNVDKTVAEGSNQYFALRPDTWEYQKKNIIYKVDMPAYDIAMNSPVVYNTVNFVTTSTNKAAAKSGAAVNTLVREFETNAMTGKLDIDKEWDAFKKKFLEVGGQAIIDEYQKQYDAVNKK</sequence>
<dbReference type="KEGG" id="paun:MJA45_09655"/>
<dbReference type="PANTHER" id="PTHR43649:SF33">
    <property type="entry name" value="POLYGALACTURONAN_RHAMNOGALACTURONAN-BINDING PROTEIN YTCQ"/>
    <property type="match status" value="1"/>
</dbReference>
<accession>A0AA96LH99</accession>
<protein>
    <recommendedName>
        <fullName evidence="2">DUF3502 domain-containing protein</fullName>
    </recommendedName>
</protein>
<evidence type="ECO:0000313" key="4">
    <source>
        <dbReference type="Proteomes" id="UP001305702"/>
    </source>
</evidence>
<dbReference type="Pfam" id="PF12010">
    <property type="entry name" value="DUF3502"/>
    <property type="match status" value="1"/>
</dbReference>
<feature type="domain" description="DUF3502" evidence="2">
    <location>
        <begin position="484"/>
        <end position="533"/>
    </location>
</feature>
<keyword evidence="1" id="KW-0732">Signal</keyword>
<dbReference type="InterPro" id="IPR022627">
    <property type="entry name" value="DUF3502"/>
</dbReference>
<dbReference type="InterPro" id="IPR050490">
    <property type="entry name" value="Bact_solute-bd_prot1"/>
</dbReference>
<name>A0AA96LH99_9BACL</name>
<dbReference type="EMBL" id="CP130318">
    <property type="protein sequence ID" value="WNQ13268.1"/>
    <property type="molecule type" value="Genomic_DNA"/>
</dbReference>
<dbReference type="SUPFAM" id="SSF53850">
    <property type="entry name" value="Periplasmic binding protein-like II"/>
    <property type="match status" value="1"/>
</dbReference>
<dbReference type="PANTHER" id="PTHR43649">
    <property type="entry name" value="ARABINOSE-BINDING PROTEIN-RELATED"/>
    <property type="match status" value="1"/>
</dbReference>
<keyword evidence="4" id="KW-1185">Reference proteome</keyword>
<gene>
    <name evidence="3" type="ORF">MJA45_09655</name>
</gene>
<proteinExistence type="predicted"/>
<dbReference type="Proteomes" id="UP001305702">
    <property type="component" value="Chromosome"/>
</dbReference>
<evidence type="ECO:0000259" key="2">
    <source>
        <dbReference type="Pfam" id="PF12010"/>
    </source>
</evidence>
<organism evidence="3 4">
    <name type="scientific">Paenibacillus aurantius</name>
    <dbReference type="NCBI Taxonomy" id="2918900"/>
    <lineage>
        <taxon>Bacteria</taxon>
        <taxon>Bacillati</taxon>
        <taxon>Bacillota</taxon>
        <taxon>Bacilli</taxon>
        <taxon>Bacillales</taxon>
        <taxon>Paenibacillaceae</taxon>
        <taxon>Paenibacillus</taxon>
    </lineage>
</organism>
<dbReference type="AlphaFoldDB" id="A0AA96LH99"/>
<evidence type="ECO:0000256" key="1">
    <source>
        <dbReference type="ARBA" id="ARBA00022729"/>
    </source>
</evidence>
<dbReference type="RefSeq" id="WP_315607048.1">
    <property type="nucleotide sequence ID" value="NZ_CP130318.1"/>
</dbReference>
<evidence type="ECO:0000313" key="3">
    <source>
        <dbReference type="EMBL" id="WNQ13268.1"/>
    </source>
</evidence>